<keyword evidence="3" id="KW-1185">Reference proteome</keyword>
<evidence type="ECO:0000313" key="2">
    <source>
        <dbReference type="EMBL" id="KAK4357362.1"/>
    </source>
</evidence>
<proteinExistence type="predicted"/>
<sequence>MNVESSFLITNIEVWRLAAHNLEMKNPFDMRKTCESPLEMRASLCSGCYSVKQRRLMFKTGLGRKSKLVLLTVVLAAPNVGHAKHKLRVILIETYRTKKLRAVNIVGVDPYRTKKLRAVSTVGQSSYGSDLSLYSGRIIECSWNSHEDAWIFVRIQTDKSNPDYISVYEELFQLLTEKTSYGQAKHNIEGNLTEDILLDEIDKVAALPIFSDWVKLHSGSFRNVWRRQ</sequence>
<name>A0AAE1RUN2_9SOLA</name>
<dbReference type="Gene3D" id="2.40.50.140">
    <property type="entry name" value="Nucleic acid-binding proteins"/>
    <property type="match status" value="1"/>
</dbReference>
<accession>A0AAE1RUN2</accession>
<dbReference type="EMBL" id="JAVYJV010000012">
    <property type="protein sequence ID" value="KAK4357362.1"/>
    <property type="molecule type" value="Genomic_DNA"/>
</dbReference>
<dbReference type="AlphaFoldDB" id="A0AAE1RUN2"/>
<gene>
    <name evidence="2" type="ORF">RND71_022972</name>
</gene>
<evidence type="ECO:0000313" key="3">
    <source>
        <dbReference type="Proteomes" id="UP001291623"/>
    </source>
</evidence>
<feature type="domain" description="mRNA capping enzyme C-terminal" evidence="1">
    <location>
        <begin position="132"/>
        <end position="175"/>
    </location>
</feature>
<dbReference type="InterPro" id="IPR012340">
    <property type="entry name" value="NA-bd_OB-fold"/>
</dbReference>
<comment type="caution">
    <text evidence="2">The sequence shown here is derived from an EMBL/GenBank/DDBJ whole genome shotgun (WGS) entry which is preliminary data.</text>
</comment>
<dbReference type="Proteomes" id="UP001291623">
    <property type="component" value="Unassembled WGS sequence"/>
</dbReference>
<organism evidence="2 3">
    <name type="scientific">Anisodus tanguticus</name>
    <dbReference type="NCBI Taxonomy" id="243964"/>
    <lineage>
        <taxon>Eukaryota</taxon>
        <taxon>Viridiplantae</taxon>
        <taxon>Streptophyta</taxon>
        <taxon>Embryophyta</taxon>
        <taxon>Tracheophyta</taxon>
        <taxon>Spermatophyta</taxon>
        <taxon>Magnoliopsida</taxon>
        <taxon>eudicotyledons</taxon>
        <taxon>Gunneridae</taxon>
        <taxon>Pentapetalae</taxon>
        <taxon>asterids</taxon>
        <taxon>lamiids</taxon>
        <taxon>Solanales</taxon>
        <taxon>Solanaceae</taxon>
        <taxon>Solanoideae</taxon>
        <taxon>Hyoscyameae</taxon>
        <taxon>Anisodus</taxon>
    </lineage>
</organism>
<reference evidence="2" key="1">
    <citation type="submission" date="2023-12" db="EMBL/GenBank/DDBJ databases">
        <title>Genome assembly of Anisodus tanguticus.</title>
        <authorList>
            <person name="Wang Y.-J."/>
        </authorList>
    </citation>
    <scope>NUCLEOTIDE SEQUENCE</scope>
    <source>
        <strain evidence="2">KB-2021</strain>
        <tissue evidence="2">Leaf</tissue>
    </source>
</reference>
<protein>
    <recommendedName>
        <fullName evidence="1">mRNA capping enzyme C-terminal domain-containing protein</fullName>
    </recommendedName>
</protein>
<evidence type="ECO:0000259" key="1">
    <source>
        <dbReference type="Pfam" id="PF03919"/>
    </source>
</evidence>
<dbReference type="SUPFAM" id="SSF50249">
    <property type="entry name" value="Nucleic acid-binding proteins"/>
    <property type="match status" value="1"/>
</dbReference>
<dbReference type="InterPro" id="IPR013846">
    <property type="entry name" value="mRNA_cap_enzyme_C"/>
</dbReference>
<dbReference type="Pfam" id="PF03919">
    <property type="entry name" value="mRNA_cap_C"/>
    <property type="match status" value="1"/>
</dbReference>